<dbReference type="RefSeq" id="WP_089224683.1">
    <property type="nucleotide sequence ID" value="NZ_FZOF01000007.1"/>
</dbReference>
<dbReference type="InterPro" id="IPR019587">
    <property type="entry name" value="Polyketide_cyclase/dehydratase"/>
</dbReference>
<keyword evidence="2" id="KW-1185">Reference proteome</keyword>
<dbReference type="InterPro" id="IPR023393">
    <property type="entry name" value="START-like_dom_sf"/>
</dbReference>
<proteinExistence type="predicted"/>
<dbReference type="SUPFAM" id="SSF55961">
    <property type="entry name" value="Bet v1-like"/>
    <property type="match status" value="1"/>
</dbReference>
<dbReference type="EMBL" id="FZOF01000007">
    <property type="protein sequence ID" value="SNS64550.1"/>
    <property type="molecule type" value="Genomic_DNA"/>
</dbReference>
<dbReference type="AlphaFoldDB" id="A0A239G635"/>
<dbReference type="Gene3D" id="3.30.530.20">
    <property type="match status" value="1"/>
</dbReference>
<name>A0A239G635_9ACTN</name>
<dbReference type="OrthoDB" id="4618973at2"/>
<reference evidence="1 2" key="1">
    <citation type="submission" date="2017-06" db="EMBL/GenBank/DDBJ databases">
        <authorList>
            <person name="Kim H.J."/>
            <person name="Triplett B.A."/>
        </authorList>
    </citation>
    <scope>NUCLEOTIDE SEQUENCE [LARGE SCALE GENOMIC DNA]</scope>
    <source>
        <strain evidence="1 2">CGMCC 4.1858</strain>
    </source>
</reference>
<accession>A0A239G635</accession>
<dbReference type="Pfam" id="PF10604">
    <property type="entry name" value="Polyketide_cyc2"/>
    <property type="match status" value="1"/>
</dbReference>
<gene>
    <name evidence="1" type="ORF">SAMN05216252_107246</name>
</gene>
<sequence>MRDNGNREGNGDGTGRGVARTCRTEVVVDAPAEAVWRVVADVTRTSEWSHECHRVGWLRGTVSAAPGARFRGYNRSGRLRWSRVCEIVEFEPPHRITWRTVATPLFPDSTDWTIALERSGSRTRVVQTYRMRNTPAWFRWLVGRLVPAHLDRGGDLTDDLRRLGVIAAREAHAAPTRP</sequence>
<evidence type="ECO:0000313" key="2">
    <source>
        <dbReference type="Proteomes" id="UP000198280"/>
    </source>
</evidence>
<protein>
    <submittedName>
        <fullName evidence="1">Uncharacterized conserved protein YndB, AHSA1/START domain</fullName>
    </submittedName>
</protein>
<dbReference type="Proteomes" id="UP000198280">
    <property type="component" value="Unassembled WGS sequence"/>
</dbReference>
<evidence type="ECO:0000313" key="1">
    <source>
        <dbReference type="EMBL" id="SNS64550.1"/>
    </source>
</evidence>
<dbReference type="CDD" id="cd07812">
    <property type="entry name" value="SRPBCC"/>
    <property type="match status" value="1"/>
</dbReference>
<organism evidence="1 2">
    <name type="scientific">Actinacidiphila glaucinigra</name>
    <dbReference type="NCBI Taxonomy" id="235986"/>
    <lineage>
        <taxon>Bacteria</taxon>
        <taxon>Bacillati</taxon>
        <taxon>Actinomycetota</taxon>
        <taxon>Actinomycetes</taxon>
        <taxon>Kitasatosporales</taxon>
        <taxon>Streptomycetaceae</taxon>
        <taxon>Actinacidiphila</taxon>
    </lineage>
</organism>